<comment type="caution">
    <text evidence="2">The sequence shown here is derived from an EMBL/GenBank/DDBJ whole genome shotgun (WGS) entry which is preliminary data.</text>
</comment>
<evidence type="ECO:0000313" key="2">
    <source>
        <dbReference type="EMBL" id="MDR7299604.1"/>
    </source>
</evidence>
<proteinExistence type="predicted"/>
<dbReference type="EMBL" id="JAVDXQ010000009">
    <property type="protein sequence ID" value="MDR7299604.1"/>
    <property type="molecule type" value="Genomic_DNA"/>
</dbReference>
<keyword evidence="1" id="KW-1133">Transmembrane helix</keyword>
<feature type="transmembrane region" description="Helical" evidence="1">
    <location>
        <begin position="20"/>
        <end position="41"/>
    </location>
</feature>
<keyword evidence="3" id="KW-1185">Reference proteome</keyword>
<keyword evidence="1" id="KW-0812">Transmembrane</keyword>
<dbReference type="RefSeq" id="WP_200956051.1">
    <property type="nucleotide sequence ID" value="NZ_JAVDXQ010000009.1"/>
</dbReference>
<accession>A0ABU1ZG58</accession>
<sequence>MRFGERPDVDAATAARRDVISGLGQGALFAAIALAILYIFFGDAFKQRRPATPHATPRPAVAALHALAPAPRPVVDRKLDFGDVRAPADVTRVASWAVREADNGDRPFVIVDKRRARVYVFNPAGQLLGDSPVLLGYAAGDHSVAGIGNKTIAEIKPHERTTPAGRFASAPGRNALGEDVVWVDYDAAVSMHRVRATNPKERRLERLATKTAADNRISWGCINVPVAFFDKTVWPNIGEKRGIVYVLPEKQSLTAYFPAAAPPQVLAQASTGKSNNAKP</sequence>
<evidence type="ECO:0008006" key="4">
    <source>
        <dbReference type="Google" id="ProtNLM"/>
    </source>
</evidence>
<organism evidence="2 3">
    <name type="scientific">Pelomonas aquatica</name>
    <dbReference type="NCBI Taxonomy" id="431058"/>
    <lineage>
        <taxon>Bacteria</taxon>
        <taxon>Pseudomonadati</taxon>
        <taxon>Pseudomonadota</taxon>
        <taxon>Betaproteobacteria</taxon>
        <taxon>Burkholderiales</taxon>
        <taxon>Sphaerotilaceae</taxon>
        <taxon>Roseateles</taxon>
    </lineage>
</organism>
<name>A0ABU1ZG58_9BURK</name>
<dbReference type="Proteomes" id="UP001180536">
    <property type="component" value="Unassembled WGS sequence"/>
</dbReference>
<reference evidence="2 3" key="1">
    <citation type="submission" date="2023-07" db="EMBL/GenBank/DDBJ databases">
        <title>Sorghum-associated microbial communities from plants grown in Nebraska, USA.</title>
        <authorList>
            <person name="Schachtman D."/>
        </authorList>
    </citation>
    <scope>NUCLEOTIDE SEQUENCE [LARGE SCALE GENOMIC DNA]</scope>
    <source>
        <strain evidence="2 3">BE310</strain>
    </source>
</reference>
<keyword evidence="1" id="KW-0472">Membrane</keyword>
<evidence type="ECO:0000313" key="3">
    <source>
        <dbReference type="Proteomes" id="UP001180536"/>
    </source>
</evidence>
<protein>
    <recommendedName>
        <fullName evidence="4">L,D-transpeptidase</fullName>
    </recommendedName>
</protein>
<gene>
    <name evidence="2" type="ORF">J2X16_004974</name>
</gene>
<evidence type="ECO:0000256" key="1">
    <source>
        <dbReference type="SAM" id="Phobius"/>
    </source>
</evidence>